<evidence type="ECO:0000313" key="1">
    <source>
        <dbReference type="EMBL" id="VAI46160.1"/>
    </source>
</evidence>
<dbReference type="EMBL" id="LT934121">
    <property type="protein sequence ID" value="VAI46160.1"/>
    <property type="molecule type" value="Genomic_DNA"/>
</dbReference>
<dbReference type="AlphaFoldDB" id="A0A9R0Y0X6"/>
<evidence type="ECO:0000313" key="2">
    <source>
        <dbReference type="Proteomes" id="UP000324705"/>
    </source>
</evidence>
<gene>
    <name evidence="1" type="ORF">TRITD_6Av1G108390</name>
</gene>
<sequence>METATALQIKLEQVTRRAQEQLQMVLEEQSRFGLEIDLDAPKVRIPLIGSEQFVLDLGHFTLHTRDGTRDEERQSLYSRFYIAGRDMAAFLVCDVAEGLYSAPENLSHSVLPGPTADANQFCSLLDRCGMSVIIDQIKVPHPSYPSTRVSFQVPNLDIHFSPKRYCKIVELLGVVYQLKGNNNEESSSYENGNLAPWHPADLAGDARTLVWRGLGYSLAEWHTCHVVLSGMYLYILESELSQNYQSMASRQVFDVPSASVGGSLYSIAVCSRGADIQKDWADLTTCPRIALVDASSMAKPPGSTSMPGAYSASSMSSDSSFASSHHFLILRYILLLQRNLSASWRRSLLVLGREHLGVGYFLLDHGDDEAPPELNILGDPFSSAPETSTPRLSSLGSVDLLVNGSVIETKLSLYGKLNRKNRDPEELLMLELLGNGGKVNVVQSSRGLSVKTKLHSLKIKDELHGRLSMSTKYLVCSVINEDLESFPKKNEDLPPEGSFTPDMEDHPKSFSVEEDSFMDALTDFTSDQSFNLPDHDIPSNSMSDLNEYTLCFDGDQQNLKPTEIFYEAQDNNVTDFVVLTFLSRTPDSCLYDGIDSQMSIRMSALEFYCNRPTLVALIEFGVDVSMVNSVPKSDPDMAGATHSAIPTGKEHTGRTVVKGLLGYGKRRTIFNIKMDVDRVSMFLNKEDGSQLAMFVQEKFLFDLKVHPGSFSIDGMLGNMRFCDMSLGPDHRWGWLCDIRKPGVESLIKLIWNSGSTRLAE</sequence>
<proteinExistence type="predicted"/>
<name>A0A9R0Y0X6_TRITD</name>
<accession>A0A9R0Y0X6</accession>
<dbReference type="Proteomes" id="UP000324705">
    <property type="component" value="Chromosome 6A"/>
</dbReference>
<dbReference type="Gramene" id="TRITD6Av1G108390.4">
    <property type="protein sequence ID" value="TRITD6Av1G108390.4"/>
    <property type="gene ID" value="TRITD6Av1G108390"/>
</dbReference>
<dbReference type="PANTHER" id="PTHR45523:SF2">
    <property type="entry name" value="OS02G0470600 PROTEIN"/>
    <property type="match status" value="1"/>
</dbReference>
<protein>
    <recommendedName>
        <fullName evidence="3">VPS13 repeated region domain-containing protein</fullName>
    </recommendedName>
</protein>
<reference evidence="1 2" key="1">
    <citation type="submission" date="2017-09" db="EMBL/GenBank/DDBJ databases">
        <authorList>
            <consortium name="International Durum Wheat Genome Sequencing Consortium (IDWGSC)"/>
            <person name="Milanesi L."/>
        </authorList>
    </citation>
    <scope>NUCLEOTIDE SEQUENCE [LARGE SCALE GENOMIC DNA]</scope>
    <source>
        <strain evidence="2">cv. Svevo</strain>
    </source>
</reference>
<organism evidence="1 2">
    <name type="scientific">Triticum turgidum subsp. durum</name>
    <name type="common">Durum wheat</name>
    <name type="synonym">Triticum durum</name>
    <dbReference type="NCBI Taxonomy" id="4567"/>
    <lineage>
        <taxon>Eukaryota</taxon>
        <taxon>Viridiplantae</taxon>
        <taxon>Streptophyta</taxon>
        <taxon>Embryophyta</taxon>
        <taxon>Tracheophyta</taxon>
        <taxon>Spermatophyta</taxon>
        <taxon>Magnoliopsida</taxon>
        <taxon>Liliopsida</taxon>
        <taxon>Poales</taxon>
        <taxon>Poaceae</taxon>
        <taxon>BOP clade</taxon>
        <taxon>Pooideae</taxon>
        <taxon>Triticodae</taxon>
        <taxon>Triticeae</taxon>
        <taxon>Triticinae</taxon>
        <taxon>Triticum</taxon>
    </lineage>
</organism>
<dbReference type="PANTHER" id="PTHR45523">
    <property type="entry name" value="TETRATRICOPEPTIDE REPEAT (TPR)-CONTAINING PROTEIN-RELATED"/>
    <property type="match status" value="1"/>
</dbReference>
<keyword evidence="2" id="KW-1185">Reference proteome</keyword>
<evidence type="ECO:0008006" key="3">
    <source>
        <dbReference type="Google" id="ProtNLM"/>
    </source>
</evidence>